<dbReference type="PANTHER" id="PTHR28283:SF1">
    <property type="entry name" value="3',5'-CYCLIC-NUCLEOTIDE PHOSPHODIESTERASE 1"/>
    <property type="match status" value="1"/>
</dbReference>
<proteinExistence type="predicted"/>
<organism evidence="1 2">
    <name type="scientific">Amylocarpus encephaloides</name>
    <dbReference type="NCBI Taxonomy" id="45428"/>
    <lineage>
        <taxon>Eukaryota</taxon>
        <taxon>Fungi</taxon>
        <taxon>Dikarya</taxon>
        <taxon>Ascomycota</taxon>
        <taxon>Pezizomycotina</taxon>
        <taxon>Leotiomycetes</taxon>
        <taxon>Helotiales</taxon>
        <taxon>Helotiales incertae sedis</taxon>
        <taxon>Amylocarpus</taxon>
    </lineage>
</organism>
<dbReference type="PRINTS" id="PR00388">
    <property type="entry name" value="PDIESTERASE2"/>
</dbReference>
<name>A0A9P8CBI4_9HELO</name>
<dbReference type="SUPFAM" id="SSF56281">
    <property type="entry name" value="Metallo-hydrolase/oxidoreductase"/>
    <property type="match status" value="1"/>
</dbReference>
<dbReference type="PANTHER" id="PTHR28283">
    <property type="entry name" value="3',5'-CYCLIC-NUCLEOTIDE PHOSPHODIESTERASE 1"/>
    <property type="match status" value="1"/>
</dbReference>
<protein>
    <submittedName>
        <fullName evidence="1">cAMP phosphodiesterases class-II-domain-containing protein</fullName>
    </submittedName>
</protein>
<dbReference type="CDD" id="cd07735">
    <property type="entry name" value="class_II_PDE_MBL-fold"/>
    <property type="match status" value="1"/>
</dbReference>
<gene>
    <name evidence="1" type="ORF">BJ875DRAFT_448720</name>
</gene>
<keyword evidence="2" id="KW-1185">Reference proteome</keyword>
<dbReference type="Gene3D" id="3.60.15.10">
    <property type="entry name" value="Ribonuclease Z/Hydroxyacylglutathione hydrolase-like"/>
    <property type="match status" value="1"/>
</dbReference>
<dbReference type="InterPro" id="IPR036866">
    <property type="entry name" value="RibonucZ/Hydroxyglut_hydro"/>
</dbReference>
<evidence type="ECO:0000313" key="1">
    <source>
        <dbReference type="EMBL" id="KAG9239221.1"/>
    </source>
</evidence>
<reference evidence="1" key="1">
    <citation type="journal article" date="2021" name="IMA Fungus">
        <title>Genomic characterization of three marine fungi, including Emericellopsis atlantica sp. nov. with signatures of a generalist lifestyle and marine biomass degradation.</title>
        <authorList>
            <person name="Hagestad O.C."/>
            <person name="Hou L."/>
            <person name="Andersen J.H."/>
            <person name="Hansen E.H."/>
            <person name="Altermark B."/>
            <person name="Li C."/>
            <person name="Kuhnert E."/>
            <person name="Cox R.J."/>
            <person name="Crous P.W."/>
            <person name="Spatafora J.W."/>
            <person name="Lail K."/>
            <person name="Amirebrahimi M."/>
            <person name="Lipzen A."/>
            <person name="Pangilinan J."/>
            <person name="Andreopoulos W."/>
            <person name="Hayes R.D."/>
            <person name="Ng V."/>
            <person name="Grigoriev I.V."/>
            <person name="Jackson S.A."/>
            <person name="Sutton T.D.S."/>
            <person name="Dobson A.D.W."/>
            <person name="Rama T."/>
        </authorList>
    </citation>
    <scope>NUCLEOTIDE SEQUENCE</scope>
    <source>
        <strain evidence="1">TRa018bII</strain>
    </source>
</reference>
<dbReference type="GO" id="GO:0006198">
    <property type="term" value="P:cAMP catabolic process"/>
    <property type="evidence" value="ECO:0007669"/>
    <property type="project" value="InterPro"/>
</dbReference>
<dbReference type="Proteomes" id="UP000824998">
    <property type="component" value="Unassembled WGS sequence"/>
</dbReference>
<dbReference type="GO" id="GO:0004115">
    <property type="term" value="F:3',5'-cyclic-AMP phosphodiesterase activity"/>
    <property type="evidence" value="ECO:0007669"/>
    <property type="project" value="InterPro"/>
</dbReference>
<dbReference type="OrthoDB" id="258495at2759"/>
<evidence type="ECO:0000313" key="2">
    <source>
        <dbReference type="Proteomes" id="UP000824998"/>
    </source>
</evidence>
<dbReference type="AlphaFoldDB" id="A0A9P8CBI4"/>
<dbReference type="EMBL" id="MU251360">
    <property type="protein sequence ID" value="KAG9239221.1"/>
    <property type="molecule type" value="Genomic_DNA"/>
</dbReference>
<comment type="caution">
    <text evidence="1">The sequence shown here is derived from an EMBL/GenBank/DDBJ whole genome shotgun (WGS) entry which is preliminary data.</text>
</comment>
<dbReference type="Pfam" id="PF02112">
    <property type="entry name" value="PDEase_II"/>
    <property type="match status" value="1"/>
</dbReference>
<accession>A0A9P8CBI4</accession>
<dbReference type="GO" id="GO:0047555">
    <property type="term" value="F:3',5'-cyclic-GMP phosphodiesterase activity"/>
    <property type="evidence" value="ECO:0007669"/>
    <property type="project" value="TreeGrafter"/>
</dbReference>
<dbReference type="GO" id="GO:1902660">
    <property type="term" value="P:negative regulation of glucose mediated signaling pathway"/>
    <property type="evidence" value="ECO:0007669"/>
    <property type="project" value="TreeGrafter"/>
</dbReference>
<sequence>MGDIQTGEAHEATMEVIILGSGGGPMEDNTTAFLVRSTSTAWRPNSLLAVDAGVHLASIVKILEQHYPPSSDVGEPNTCRTVTTGPFKGLELPNESVDSNALHITQNMVETFLMTHPHLDHISGFVVNTSIFDGSRRKILAGMPTTIEAFKRHIFNGIIWPNLSDENEGFGLIHYYRLEPGGNLMVKNGGYVQLCDGLGVKGMYVTHGDCKETHFRQKSHDHSGSAMPYGVASPGATRQNSHCSESLSEITRKSHFIPPVDGKCVTDSTAYFIRDIASSQEIIIFGDLEADSVSKQDRNRKVWAEAAPKFATSQLKGILIECSYVSSRNKTQLYGHLTPFYLYEELLVLAKMVQELKASSRRDSNKRKLSNVIDHLFEESPRQTPRASIRKLSPISPKSIPRPDVPIFRSVMANLEDSLSKEVGNSPDGSSQSLRDNLDHALHGLKVVIIHVKETMKDGRDVKEMIMEDLMALEQEYRLGCEFIMSAPGLAVYL</sequence>
<dbReference type="InterPro" id="IPR000396">
    <property type="entry name" value="Pdiesterase2"/>
</dbReference>